<proteinExistence type="predicted"/>
<feature type="non-terminal residue" evidence="1">
    <location>
        <position position="1"/>
    </location>
</feature>
<dbReference type="EMBL" id="JACEIK010003626">
    <property type="protein sequence ID" value="MCD9642460.1"/>
    <property type="molecule type" value="Genomic_DNA"/>
</dbReference>
<feature type="non-terminal residue" evidence="1">
    <location>
        <position position="65"/>
    </location>
</feature>
<reference evidence="1 2" key="1">
    <citation type="journal article" date="2021" name="BMC Genomics">
        <title>Datura genome reveals duplications of psychoactive alkaloid biosynthetic genes and high mutation rate following tissue culture.</title>
        <authorList>
            <person name="Rajewski A."/>
            <person name="Carter-House D."/>
            <person name="Stajich J."/>
            <person name="Litt A."/>
        </authorList>
    </citation>
    <scope>NUCLEOTIDE SEQUENCE [LARGE SCALE GENOMIC DNA]</scope>
    <source>
        <strain evidence="1">AR-01</strain>
    </source>
</reference>
<keyword evidence="2" id="KW-1185">Reference proteome</keyword>
<evidence type="ECO:0000313" key="1">
    <source>
        <dbReference type="EMBL" id="MCD9642460.1"/>
    </source>
</evidence>
<organism evidence="1 2">
    <name type="scientific">Datura stramonium</name>
    <name type="common">Jimsonweed</name>
    <name type="synonym">Common thornapple</name>
    <dbReference type="NCBI Taxonomy" id="4076"/>
    <lineage>
        <taxon>Eukaryota</taxon>
        <taxon>Viridiplantae</taxon>
        <taxon>Streptophyta</taxon>
        <taxon>Embryophyta</taxon>
        <taxon>Tracheophyta</taxon>
        <taxon>Spermatophyta</taxon>
        <taxon>Magnoliopsida</taxon>
        <taxon>eudicotyledons</taxon>
        <taxon>Gunneridae</taxon>
        <taxon>Pentapetalae</taxon>
        <taxon>asterids</taxon>
        <taxon>lamiids</taxon>
        <taxon>Solanales</taxon>
        <taxon>Solanaceae</taxon>
        <taxon>Solanoideae</taxon>
        <taxon>Datureae</taxon>
        <taxon>Datura</taxon>
    </lineage>
</organism>
<comment type="caution">
    <text evidence="1">The sequence shown here is derived from an EMBL/GenBank/DDBJ whole genome shotgun (WGS) entry which is preliminary data.</text>
</comment>
<dbReference type="Proteomes" id="UP000823775">
    <property type="component" value="Unassembled WGS sequence"/>
</dbReference>
<accession>A0ABS8V8E6</accession>
<protein>
    <submittedName>
        <fullName evidence="1">Uncharacterized protein</fullName>
    </submittedName>
</protein>
<gene>
    <name evidence="1" type="ORF">HAX54_029291</name>
</gene>
<sequence>EPGLIAENMDKTQGKNHKRIQVPLQAIVVRTYLLALVFNFVAESTANIVDCSVVVYDQYIAPKDM</sequence>
<evidence type="ECO:0000313" key="2">
    <source>
        <dbReference type="Proteomes" id="UP000823775"/>
    </source>
</evidence>
<name>A0ABS8V8E6_DATST</name>